<evidence type="ECO:0000313" key="1">
    <source>
        <dbReference type="EMBL" id="GAA5138843.1"/>
    </source>
</evidence>
<accession>A0ABP9P1R8</accession>
<evidence type="ECO:0000313" key="2">
    <source>
        <dbReference type="Proteomes" id="UP001500804"/>
    </source>
</evidence>
<comment type="caution">
    <text evidence="1">The sequence shown here is derived from an EMBL/GenBank/DDBJ whole genome shotgun (WGS) entry which is preliminary data.</text>
</comment>
<reference evidence="2" key="1">
    <citation type="journal article" date="2019" name="Int. J. Syst. Evol. Microbiol.">
        <title>The Global Catalogue of Microorganisms (GCM) 10K type strain sequencing project: providing services to taxonomists for standard genome sequencing and annotation.</title>
        <authorList>
            <consortium name="The Broad Institute Genomics Platform"/>
            <consortium name="The Broad Institute Genome Sequencing Center for Infectious Disease"/>
            <person name="Wu L."/>
            <person name="Ma J."/>
        </authorList>
    </citation>
    <scope>NUCLEOTIDE SEQUENCE [LARGE SCALE GENOMIC DNA]</scope>
    <source>
        <strain evidence="2">JCM 18302</strain>
    </source>
</reference>
<keyword evidence="2" id="KW-1185">Reference proteome</keyword>
<organism evidence="1 2">
    <name type="scientific">Pseudonocardia adelaidensis</name>
    <dbReference type="NCBI Taxonomy" id="648754"/>
    <lineage>
        <taxon>Bacteria</taxon>
        <taxon>Bacillati</taxon>
        <taxon>Actinomycetota</taxon>
        <taxon>Actinomycetes</taxon>
        <taxon>Pseudonocardiales</taxon>
        <taxon>Pseudonocardiaceae</taxon>
        <taxon>Pseudonocardia</taxon>
    </lineage>
</organism>
<name>A0ABP9P1R8_9PSEU</name>
<protein>
    <submittedName>
        <fullName evidence="1">Uncharacterized protein</fullName>
    </submittedName>
</protein>
<dbReference type="EMBL" id="BAABJO010000042">
    <property type="protein sequence ID" value="GAA5138843.1"/>
    <property type="molecule type" value="Genomic_DNA"/>
</dbReference>
<sequence>MVTTVPRGHPEVLLLRGRAEATEVDGVVPEYALAHIRYGGTAGDFARRGQG</sequence>
<proteinExistence type="predicted"/>
<dbReference type="Proteomes" id="UP001500804">
    <property type="component" value="Unassembled WGS sequence"/>
</dbReference>
<gene>
    <name evidence="1" type="ORF">GCM10023320_73880</name>
</gene>